<dbReference type="GO" id="GO:0061598">
    <property type="term" value="F:molybdopterin adenylyltransferase activity"/>
    <property type="evidence" value="ECO:0007669"/>
    <property type="project" value="UniProtKB-UniRule"/>
</dbReference>
<dbReference type="Gene3D" id="3.90.105.10">
    <property type="entry name" value="Molybdopterin biosynthesis moea protein, domain 2"/>
    <property type="match status" value="1"/>
</dbReference>
<dbReference type="InterPro" id="IPR036688">
    <property type="entry name" value="MoeA_C_domain_IV_sf"/>
</dbReference>
<dbReference type="PROSITE" id="PS01079">
    <property type="entry name" value="MOCF_BIOSYNTHESIS_2"/>
    <property type="match status" value="1"/>
</dbReference>
<dbReference type="FunFam" id="2.170.190.11:FF:000001">
    <property type="entry name" value="Molybdopterin molybdenumtransferase"/>
    <property type="match status" value="1"/>
</dbReference>
<evidence type="ECO:0000256" key="7">
    <source>
        <dbReference type="ARBA" id="ARBA00022723"/>
    </source>
</evidence>
<dbReference type="InterPro" id="IPR005110">
    <property type="entry name" value="MoeA_linker/N"/>
</dbReference>
<evidence type="ECO:0000256" key="9">
    <source>
        <dbReference type="ARBA" id="ARBA00022840"/>
    </source>
</evidence>
<evidence type="ECO:0000256" key="3">
    <source>
        <dbReference type="ARBA" id="ARBA00007589"/>
    </source>
</evidence>
<dbReference type="CDD" id="cd00886">
    <property type="entry name" value="MogA_MoaB"/>
    <property type="match status" value="1"/>
</dbReference>
<comment type="similarity">
    <text evidence="13">Belongs to the MoeA family.</text>
</comment>
<dbReference type="GO" id="GO:0061599">
    <property type="term" value="F:molybdopterin molybdotransferase activity"/>
    <property type="evidence" value="ECO:0007669"/>
    <property type="project" value="UniProtKB-UniRule"/>
</dbReference>
<evidence type="ECO:0000256" key="1">
    <source>
        <dbReference type="ARBA" id="ARBA00001946"/>
    </source>
</evidence>
<dbReference type="NCBIfam" id="NF045515">
    <property type="entry name" value="Glp_gephyrin"/>
    <property type="match status" value="1"/>
</dbReference>
<dbReference type="GO" id="GO:0006777">
    <property type="term" value="P:Mo-molybdopterin cofactor biosynthetic process"/>
    <property type="evidence" value="ECO:0007669"/>
    <property type="project" value="UniProtKB-UniRule"/>
</dbReference>
<comment type="catalytic activity">
    <reaction evidence="13">
        <text>molybdopterin + ATP + H(+) = adenylyl-molybdopterin + diphosphate</text>
        <dbReference type="Rhea" id="RHEA:31331"/>
        <dbReference type="ChEBI" id="CHEBI:15378"/>
        <dbReference type="ChEBI" id="CHEBI:30616"/>
        <dbReference type="ChEBI" id="CHEBI:33019"/>
        <dbReference type="ChEBI" id="CHEBI:58698"/>
        <dbReference type="ChEBI" id="CHEBI:62727"/>
    </reaction>
</comment>
<dbReference type="Pfam" id="PF00994">
    <property type="entry name" value="MoCF_biosynth"/>
    <property type="match status" value="2"/>
</dbReference>
<evidence type="ECO:0000313" key="15">
    <source>
        <dbReference type="EMBL" id="JAS27933.1"/>
    </source>
</evidence>
<dbReference type="InterPro" id="IPR036135">
    <property type="entry name" value="MoeA_linker/N_sf"/>
</dbReference>
<dbReference type="GO" id="GO:0046872">
    <property type="term" value="F:metal ion binding"/>
    <property type="evidence" value="ECO:0007669"/>
    <property type="project" value="UniProtKB-UniRule"/>
</dbReference>
<dbReference type="InterPro" id="IPR008284">
    <property type="entry name" value="MoCF_biosynth_CS"/>
</dbReference>
<comment type="pathway">
    <text evidence="2 13">Cofactor biosynthesis; molybdopterin biosynthesis.</text>
</comment>
<dbReference type="PANTHER" id="PTHR10192">
    <property type="entry name" value="MOLYBDOPTERIN BIOSYNTHESIS PROTEIN"/>
    <property type="match status" value="1"/>
</dbReference>
<dbReference type="UniPathway" id="UPA00344"/>
<keyword evidence="6 13" id="KW-0808">Transferase</keyword>
<comment type="function">
    <text evidence="13">Catalyzes two steps in the biosynthesis of the molybdenum cofactor. In the first step, molybdopterin is adenylated. Subsequently, molybdate is inserted into adenylated molybdopterin and AMP is released.</text>
</comment>
<keyword evidence="5 13" id="KW-0500">Molybdenum</keyword>
<gene>
    <name evidence="15" type="ORF">g.28737</name>
</gene>
<sequence length="655" mass="71744">MQRNSEKILFGILTVSDRCYKNEAVDESGPALKKILDARCGNAFKTEVMLCVPDDITTIERVLRMWSDEKMLHVILTTGGTGPAPRDVTPEATQNVIEKKLPGMALAMAKGSLEKTPMAMLSRAICGIRNQTLIINLPGSKKGCTECLEFVIQSIPHAVGLIRNWVIEVSQTHHLLQTIDGVKNEKSETFSKDMLNESTLKETKNISFPECIHKKTSKVDTSLVARRLRSSPYPMIRFEESLKILDNVVKEMPKISKSVAIRDAFGLVSSEKIFAKYNLPPFPASIKDGYAVKVSDGSGLRKVVADSIAGSEPGKRILKDGECVRINTGAPVPEGADAVVQVEDTELIAEDDDGRKEISINILIPPTVNQDIRPVGSDLKKGQIISSNNGIPLSSQDLALFAAAGVQNIQVFKRPTLAVFSTGNELLEPSEELKAGHVWDTNRLMLTTLIKSYGFEVKDLGIAKDNANEMLEKMINALKVSDIVITTGSVSMGDKDMLKAILKHDLNADIHFGRVNLKPGKPTTFATIKTEKGDVSKMIFGLPGNPVSAYVTFNLYVLRALRFLSGVSSFGLTSVNARIKTGQKVDDREEFKRGLLQFINKNDAVVHVIGGCMLSSNILSCQNSNCLVRIPMKSELGMDYMVENSVVECLVTSYI</sequence>
<dbReference type="CDD" id="cd00887">
    <property type="entry name" value="MoeA"/>
    <property type="match status" value="1"/>
</dbReference>
<dbReference type="SUPFAM" id="SSF63867">
    <property type="entry name" value="MoeA C-terminal domain-like"/>
    <property type="match status" value="1"/>
</dbReference>
<dbReference type="PROSITE" id="PS01078">
    <property type="entry name" value="MOCF_BIOSYNTHESIS_1"/>
    <property type="match status" value="1"/>
</dbReference>
<dbReference type="GO" id="GO:0098970">
    <property type="term" value="P:postsynaptic neurotransmitter receptor diffusion trapping"/>
    <property type="evidence" value="ECO:0007669"/>
    <property type="project" value="TreeGrafter"/>
</dbReference>
<dbReference type="EMBL" id="GEDC01009365">
    <property type="protein sequence ID" value="JAS27933.1"/>
    <property type="molecule type" value="Transcribed_RNA"/>
</dbReference>
<comment type="similarity">
    <text evidence="4">In the C-terminal section; belongs to the MoeA family.</text>
</comment>
<dbReference type="Gene3D" id="2.170.190.11">
    <property type="entry name" value="Molybdopterin biosynthesis moea protein, domain 3"/>
    <property type="match status" value="1"/>
</dbReference>
<dbReference type="FunFam" id="3.40.980.10:FF:000001">
    <property type="entry name" value="Molybdopterin molybdenumtransferase"/>
    <property type="match status" value="1"/>
</dbReference>
<dbReference type="InterPro" id="IPR038987">
    <property type="entry name" value="MoeA-like"/>
</dbReference>
<keyword evidence="11 13" id="KW-0501">Molybdenum cofactor biosynthesis</keyword>
<dbReference type="NCBIfam" id="TIGR00177">
    <property type="entry name" value="molyb_syn"/>
    <property type="match status" value="2"/>
</dbReference>
<dbReference type="Gene3D" id="2.40.340.10">
    <property type="entry name" value="MoeA, C-terminal, domain IV"/>
    <property type="match status" value="1"/>
</dbReference>
<name>A0A1B6DQQ3_9HEMI</name>
<dbReference type="FunFam" id="3.40.980.10:FF:000002">
    <property type="entry name" value="Molybdopterin molybdenumtransferase"/>
    <property type="match status" value="1"/>
</dbReference>
<dbReference type="InterPro" id="IPR001453">
    <property type="entry name" value="MoaB/Mog_dom"/>
</dbReference>
<evidence type="ECO:0000259" key="14">
    <source>
        <dbReference type="SMART" id="SM00852"/>
    </source>
</evidence>
<dbReference type="SUPFAM" id="SSF53218">
    <property type="entry name" value="Molybdenum cofactor biosynthesis proteins"/>
    <property type="match status" value="2"/>
</dbReference>
<evidence type="ECO:0000256" key="12">
    <source>
        <dbReference type="ARBA" id="ARBA00023268"/>
    </source>
</evidence>
<evidence type="ECO:0000256" key="4">
    <source>
        <dbReference type="ARBA" id="ARBA00008339"/>
    </source>
</evidence>
<accession>A0A1B6DQQ3</accession>
<dbReference type="SMART" id="SM00852">
    <property type="entry name" value="MoCF_biosynth"/>
    <property type="match status" value="2"/>
</dbReference>
<evidence type="ECO:0000256" key="6">
    <source>
        <dbReference type="ARBA" id="ARBA00022679"/>
    </source>
</evidence>
<evidence type="ECO:0000256" key="8">
    <source>
        <dbReference type="ARBA" id="ARBA00022741"/>
    </source>
</evidence>
<dbReference type="SUPFAM" id="SSF63882">
    <property type="entry name" value="MoeA N-terminal region -like"/>
    <property type="match status" value="1"/>
</dbReference>
<comment type="similarity">
    <text evidence="3">In the N-terminal section; belongs to the MoaB/Mog family.</text>
</comment>
<dbReference type="Gene3D" id="3.40.980.10">
    <property type="entry name" value="MoaB/Mog-like domain"/>
    <property type="match status" value="2"/>
</dbReference>
<evidence type="ECO:0000256" key="10">
    <source>
        <dbReference type="ARBA" id="ARBA00022842"/>
    </source>
</evidence>
<evidence type="ECO:0000256" key="13">
    <source>
        <dbReference type="RuleBase" id="RU365090"/>
    </source>
</evidence>
<dbReference type="GO" id="GO:0007529">
    <property type="term" value="P:establishment of synaptic specificity at neuromuscular junction"/>
    <property type="evidence" value="ECO:0007669"/>
    <property type="project" value="TreeGrafter"/>
</dbReference>
<proteinExistence type="inferred from homology"/>
<dbReference type="GO" id="GO:0072579">
    <property type="term" value="P:glycine receptor clustering"/>
    <property type="evidence" value="ECO:0007669"/>
    <property type="project" value="TreeGrafter"/>
</dbReference>
<feature type="domain" description="MoaB/Mog" evidence="14">
    <location>
        <begin position="11"/>
        <end position="158"/>
    </location>
</feature>
<dbReference type="InterPro" id="IPR036425">
    <property type="entry name" value="MoaB/Mog-like_dom_sf"/>
</dbReference>
<keyword evidence="12" id="KW-0511">Multifunctional enzyme</keyword>
<dbReference type="PANTHER" id="PTHR10192:SF5">
    <property type="entry name" value="GEPHYRIN"/>
    <property type="match status" value="1"/>
</dbReference>
<dbReference type="Pfam" id="PF03453">
    <property type="entry name" value="MoeA_N"/>
    <property type="match status" value="1"/>
</dbReference>
<evidence type="ECO:0000256" key="2">
    <source>
        <dbReference type="ARBA" id="ARBA00005046"/>
    </source>
</evidence>
<dbReference type="GO" id="GO:0005829">
    <property type="term" value="C:cytosol"/>
    <property type="evidence" value="ECO:0007669"/>
    <property type="project" value="TreeGrafter"/>
</dbReference>
<keyword evidence="9" id="KW-0067">ATP-binding</keyword>
<dbReference type="GO" id="GO:0099634">
    <property type="term" value="C:postsynaptic specialization membrane"/>
    <property type="evidence" value="ECO:0007669"/>
    <property type="project" value="GOC"/>
</dbReference>
<dbReference type="GO" id="GO:0097112">
    <property type="term" value="P:gamma-aminobutyric acid receptor clustering"/>
    <property type="evidence" value="ECO:0007669"/>
    <property type="project" value="TreeGrafter"/>
</dbReference>
<dbReference type="GO" id="GO:0005524">
    <property type="term" value="F:ATP binding"/>
    <property type="evidence" value="ECO:0007669"/>
    <property type="project" value="UniProtKB-UniRule"/>
</dbReference>
<protein>
    <recommendedName>
        <fullName evidence="14">MoaB/Mog domain-containing protein</fullName>
    </recommendedName>
</protein>
<dbReference type="AlphaFoldDB" id="A0A1B6DQQ3"/>
<organism evidence="15">
    <name type="scientific">Clastoptera arizonana</name>
    <name type="common">Arizona spittle bug</name>
    <dbReference type="NCBI Taxonomy" id="38151"/>
    <lineage>
        <taxon>Eukaryota</taxon>
        <taxon>Metazoa</taxon>
        <taxon>Ecdysozoa</taxon>
        <taxon>Arthropoda</taxon>
        <taxon>Hexapoda</taxon>
        <taxon>Insecta</taxon>
        <taxon>Pterygota</taxon>
        <taxon>Neoptera</taxon>
        <taxon>Paraneoptera</taxon>
        <taxon>Hemiptera</taxon>
        <taxon>Auchenorrhyncha</taxon>
        <taxon>Cercopoidea</taxon>
        <taxon>Clastopteridae</taxon>
        <taxon>Clastoptera</taxon>
    </lineage>
</organism>
<evidence type="ECO:0000256" key="11">
    <source>
        <dbReference type="ARBA" id="ARBA00023150"/>
    </source>
</evidence>
<dbReference type="GO" id="GO:0030425">
    <property type="term" value="C:dendrite"/>
    <property type="evidence" value="ECO:0007669"/>
    <property type="project" value="TreeGrafter"/>
</dbReference>
<keyword evidence="10 13" id="KW-0460">Magnesium</keyword>
<comment type="cofactor">
    <cofactor evidence="1 13">
        <name>Mg(2+)</name>
        <dbReference type="ChEBI" id="CHEBI:18420"/>
    </cofactor>
</comment>
<evidence type="ECO:0000256" key="5">
    <source>
        <dbReference type="ARBA" id="ARBA00022505"/>
    </source>
</evidence>
<keyword evidence="7 13" id="KW-0479">Metal-binding</keyword>
<comment type="catalytic activity">
    <reaction evidence="13">
        <text>adenylyl-molybdopterin + molybdate = Mo-molybdopterin + AMP + H(+)</text>
        <dbReference type="Rhea" id="RHEA:35047"/>
        <dbReference type="ChEBI" id="CHEBI:15378"/>
        <dbReference type="ChEBI" id="CHEBI:36264"/>
        <dbReference type="ChEBI" id="CHEBI:62727"/>
        <dbReference type="ChEBI" id="CHEBI:71302"/>
        <dbReference type="ChEBI" id="CHEBI:456215"/>
    </reaction>
</comment>
<feature type="domain" description="MoaB/Mog" evidence="14">
    <location>
        <begin position="418"/>
        <end position="563"/>
    </location>
</feature>
<reference evidence="15" key="1">
    <citation type="submission" date="2015-12" db="EMBL/GenBank/DDBJ databases">
        <title>De novo transcriptome assembly of four potential Pierce s Disease insect vectors from Arizona vineyards.</title>
        <authorList>
            <person name="Tassone E.E."/>
        </authorList>
    </citation>
    <scope>NUCLEOTIDE SEQUENCE</scope>
</reference>
<keyword evidence="8" id="KW-0547">Nucleotide-binding</keyword>